<organism evidence="2 3">
    <name type="scientific">Caulobacter ginsengisoli</name>
    <dbReference type="NCBI Taxonomy" id="400775"/>
    <lineage>
        <taxon>Bacteria</taxon>
        <taxon>Pseudomonadati</taxon>
        <taxon>Pseudomonadota</taxon>
        <taxon>Alphaproteobacteria</taxon>
        <taxon>Caulobacterales</taxon>
        <taxon>Caulobacteraceae</taxon>
        <taxon>Caulobacter</taxon>
    </lineage>
</organism>
<comment type="caution">
    <text evidence="2">The sequence shown here is derived from an EMBL/GenBank/DDBJ whole genome shotgun (WGS) entry which is preliminary data.</text>
</comment>
<keyword evidence="3" id="KW-1185">Reference proteome</keyword>
<reference evidence="2 3" key="1">
    <citation type="submission" date="2023-07" db="EMBL/GenBank/DDBJ databases">
        <title>Genomic Encyclopedia of Type Strains, Phase IV (KMG-IV): sequencing the most valuable type-strain genomes for metagenomic binning, comparative biology and taxonomic classification.</title>
        <authorList>
            <person name="Goeker M."/>
        </authorList>
    </citation>
    <scope>NUCLEOTIDE SEQUENCE [LARGE SCALE GENOMIC DNA]</scope>
    <source>
        <strain evidence="2 3">DSM 18695</strain>
    </source>
</reference>
<protein>
    <recommendedName>
        <fullName evidence="4">DUF4760 domain-containing protein</fullName>
    </recommendedName>
</protein>
<keyword evidence="1" id="KW-0812">Transmembrane</keyword>
<sequence>MADSTIKALTLLIQGAWATAALIAAATSVFALFWFQRRQIALTRSQHLADWEERLRATYRSFWVDEKLVEVRYWIVSDTGYAEIRPILQRRLETVENVLGQKDNQKLDLLDRFFAIIFSTDLMGASNLSDEQDVRIRRLYGYYWVIIERSRPELLEYANRFWFTSLKSQKIETLALEETNPDL</sequence>
<evidence type="ECO:0008006" key="4">
    <source>
        <dbReference type="Google" id="ProtNLM"/>
    </source>
</evidence>
<dbReference type="RefSeq" id="WP_307351010.1">
    <property type="nucleotide sequence ID" value="NZ_JAUSVS010000007.1"/>
</dbReference>
<dbReference type="EMBL" id="JAUSVS010000007">
    <property type="protein sequence ID" value="MDQ0465571.1"/>
    <property type="molecule type" value="Genomic_DNA"/>
</dbReference>
<evidence type="ECO:0000313" key="3">
    <source>
        <dbReference type="Proteomes" id="UP001228905"/>
    </source>
</evidence>
<gene>
    <name evidence="2" type="ORF">QO010_003360</name>
</gene>
<evidence type="ECO:0000256" key="1">
    <source>
        <dbReference type="SAM" id="Phobius"/>
    </source>
</evidence>
<dbReference type="Proteomes" id="UP001228905">
    <property type="component" value="Unassembled WGS sequence"/>
</dbReference>
<accession>A0ABU0IW48</accession>
<name>A0ABU0IW48_9CAUL</name>
<keyword evidence="1" id="KW-0472">Membrane</keyword>
<proteinExistence type="predicted"/>
<evidence type="ECO:0000313" key="2">
    <source>
        <dbReference type="EMBL" id="MDQ0465571.1"/>
    </source>
</evidence>
<feature type="transmembrane region" description="Helical" evidence="1">
    <location>
        <begin position="12"/>
        <end position="35"/>
    </location>
</feature>
<keyword evidence="1" id="KW-1133">Transmembrane helix</keyword>